<dbReference type="GO" id="GO:0006518">
    <property type="term" value="P:peptide metabolic process"/>
    <property type="evidence" value="ECO:0000318"/>
    <property type="project" value="GO_Central"/>
</dbReference>
<dbReference type="InterPro" id="IPR024077">
    <property type="entry name" value="Neurolysin/TOP_dom2"/>
</dbReference>
<dbReference type="EMBL" id="AYRZ02000002">
    <property type="protein sequence ID" value="PHT91410.1"/>
    <property type="molecule type" value="Genomic_DNA"/>
</dbReference>
<accession>A0A2G3AB26</accession>
<evidence type="ECO:0000313" key="10">
    <source>
        <dbReference type="Proteomes" id="UP000222542"/>
    </source>
</evidence>
<dbReference type="PANTHER" id="PTHR11804:SF83">
    <property type="entry name" value="LD37516P"/>
    <property type="match status" value="1"/>
</dbReference>
<sequence>MSLRCCSWNWAFGLPILEGGIGAITVPNLGCDIILIYLAKLSQKFEENVLDSTKKFEKLMTAKKDIEGLPATALGLAAQTAVSKGYENANVEDGPWIITLDAPSYMSVMKHAKNRTLREEVSMAMKMASVEKVEELLEKLRSASWDPAAKALSSHAACLQEELRPYFLLPRVMDGLFNLVNMLFGINVEPADGLAPVWNHDVRFYCVNDSSGTPIAYFYFDPYSCPSEKSGVGDKPSLMTFREVETVFHEFGHALQHMLTKQDEGLLAGLRGIEWDAMELPSQFMENWCYHRYDDVFAMILEPSILAAKPSNLSTLVSKTNTEDRMFFAIAIFGGPLSVRCA</sequence>
<dbReference type="GO" id="GO:0006508">
    <property type="term" value="P:proteolysis"/>
    <property type="evidence" value="ECO:0000318"/>
    <property type="project" value="GO_Central"/>
</dbReference>
<keyword evidence="3 7" id="KW-0479">Metal-binding</keyword>
<dbReference type="SUPFAM" id="SSF55486">
    <property type="entry name" value="Metalloproteases ('zincins'), catalytic domain"/>
    <property type="match status" value="1"/>
</dbReference>
<dbReference type="PANTHER" id="PTHR11804">
    <property type="entry name" value="PROTEASE M3 THIMET OLIGOPEPTIDASE-RELATED"/>
    <property type="match status" value="1"/>
</dbReference>
<evidence type="ECO:0000259" key="8">
    <source>
        <dbReference type="Pfam" id="PF01432"/>
    </source>
</evidence>
<dbReference type="GO" id="GO:0004222">
    <property type="term" value="F:metalloendopeptidase activity"/>
    <property type="evidence" value="ECO:0000318"/>
    <property type="project" value="GO_Central"/>
</dbReference>
<reference evidence="9 10" key="2">
    <citation type="journal article" date="2017" name="Genome Biol.">
        <title>New reference genome sequences of hot pepper reveal the massive evolution of plant disease-resistance genes by retroduplication.</title>
        <authorList>
            <person name="Kim S."/>
            <person name="Park J."/>
            <person name="Yeom S.I."/>
            <person name="Kim Y.M."/>
            <person name="Seo E."/>
            <person name="Kim K.T."/>
            <person name="Kim M.S."/>
            <person name="Lee J.M."/>
            <person name="Cheong K."/>
            <person name="Shin H.S."/>
            <person name="Kim S.B."/>
            <person name="Han K."/>
            <person name="Lee J."/>
            <person name="Park M."/>
            <person name="Lee H.A."/>
            <person name="Lee H.Y."/>
            <person name="Lee Y."/>
            <person name="Oh S."/>
            <person name="Lee J.H."/>
            <person name="Choi E."/>
            <person name="Choi E."/>
            <person name="Lee S.E."/>
            <person name="Jeon J."/>
            <person name="Kim H."/>
            <person name="Choi G."/>
            <person name="Song H."/>
            <person name="Lee J."/>
            <person name="Lee S.C."/>
            <person name="Kwon J.K."/>
            <person name="Lee H.Y."/>
            <person name="Koo N."/>
            <person name="Hong Y."/>
            <person name="Kim R.W."/>
            <person name="Kang W.H."/>
            <person name="Huh J.H."/>
            <person name="Kang B.C."/>
            <person name="Yang T.J."/>
            <person name="Lee Y.H."/>
            <person name="Bennetzen J.L."/>
            <person name="Choi D."/>
        </authorList>
    </citation>
    <scope>NUCLEOTIDE SEQUENCE [LARGE SCALE GENOMIC DNA]</scope>
    <source>
        <strain evidence="10">cv. CM334</strain>
    </source>
</reference>
<reference evidence="9 10" key="1">
    <citation type="journal article" date="2014" name="Nat. Genet.">
        <title>Genome sequence of the hot pepper provides insights into the evolution of pungency in Capsicum species.</title>
        <authorList>
            <person name="Kim S."/>
            <person name="Park M."/>
            <person name="Yeom S.I."/>
            <person name="Kim Y.M."/>
            <person name="Lee J.M."/>
            <person name="Lee H.A."/>
            <person name="Seo E."/>
            <person name="Choi J."/>
            <person name="Cheong K."/>
            <person name="Kim K.T."/>
            <person name="Jung K."/>
            <person name="Lee G.W."/>
            <person name="Oh S.K."/>
            <person name="Bae C."/>
            <person name="Kim S.B."/>
            <person name="Lee H.Y."/>
            <person name="Kim S.Y."/>
            <person name="Kim M.S."/>
            <person name="Kang B.C."/>
            <person name="Jo Y.D."/>
            <person name="Yang H.B."/>
            <person name="Jeong H.J."/>
            <person name="Kang W.H."/>
            <person name="Kwon J.K."/>
            <person name="Shin C."/>
            <person name="Lim J.Y."/>
            <person name="Park J.H."/>
            <person name="Huh J.H."/>
            <person name="Kim J.S."/>
            <person name="Kim B.D."/>
            <person name="Cohen O."/>
            <person name="Paran I."/>
            <person name="Suh M.C."/>
            <person name="Lee S.B."/>
            <person name="Kim Y.K."/>
            <person name="Shin Y."/>
            <person name="Noh S.J."/>
            <person name="Park J."/>
            <person name="Seo Y.S."/>
            <person name="Kwon S.Y."/>
            <person name="Kim H.A."/>
            <person name="Park J.M."/>
            <person name="Kim H.J."/>
            <person name="Choi S.B."/>
            <person name="Bosland P.W."/>
            <person name="Reeves G."/>
            <person name="Jo S.H."/>
            <person name="Lee B.W."/>
            <person name="Cho H.T."/>
            <person name="Choi H.S."/>
            <person name="Lee M.S."/>
            <person name="Yu Y."/>
            <person name="Do Choi Y."/>
            <person name="Park B.S."/>
            <person name="van Deynze A."/>
            <person name="Ashrafi H."/>
            <person name="Hill T."/>
            <person name="Kim W.T."/>
            <person name="Pai H.S."/>
            <person name="Ahn H.K."/>
            <person name="Yeam I."/>
            <person name="Giovannoni J.J."/>
            <person name="Rose J.K."/>
            <person name="Sorensen I."/>
            <person name="Lee S.J."/>
            <person name="Kim R.W."/>
            <person name="Choi I.Y."/>
            <person name="Choi B.S."/>
            <person name="Lim J.S."/>
            <person name="Lee Y.H."/>
            <person name="Choi D."/>
        </authorList>
    </citation>
    <scope>NUCLEOTIDE SEQUENCE [LARGE SCALE GENOMIC DNA]</scope>
    <source>
        <strain evidence="10">cv. CM334</strain>
    </source>
</reference>
<comment type="caution">
    <text evidence="9">The sequence shown here is derived from an EMBL/GenBank/DDBJ whole genome shotgun (WGS) entry which is preliminary data.</text>
</comment>
<name>A0A2G3AB26_CAPAN</name>
<dbReference type="InterPro" id="IPR001567">
    <property type="entry name" value="Pept_M3A_M3B_dom"/>
</dbReference>
<dbReference type="GO" id="GO:0046872">
    <property type="term" value="F:metal ion binding"/>
    <property type="evidence" value="ECO:0007669"/>
    <property type="project" value="UniProtKB-UniRule"/>
</dbReference>
<dbReference type="AlphaFoldDB" id="A0A2G3AB26"/>
<dbReference type="Gene3D" id="1.10.1370.10">
    <property type="entry name" value="Neurolysin, domain 3"/>
    <property type="match status" value="1"/>
</dbReference>
<evidence type="ECO:0000256" key="5">
    <source>
        <dbReference type="ARBA" id="ARBA00022833"/>
    </source>
</evidence>
<dbReference type="STRING" id="4072.A0A2G3AB26"/>
<dbReference type="Gene3D" id="1.10.1370.40">
    <property type="match status" value="1"/>
</dbReference>
<gene>
    <name evidence="9" type="ORF">T459_06523</name>
</gene>
<evidence type="ECO:0000256" key="1">
    <source>
        <dbReference type="ARBA" id="ARBA00006040"/>
    </source>
</evidence>
<keyword evidence="10" id="KW-1185">Reference proteome</keyword>
<evidence type="ECO:0000256" key="2">
    <source>
        <dbReference type="ARBA" id="ARBA00022670"/>
    </source>
</evidence>
<comment type="cofactor">
    <cofactor evidence="7">
        <name>Zn(2+)</name>
        <dbReference type="ChEBI" id="CHEBI:29105"/>
    </cofactor>
    <text evidence="7">Binds 1 zinc ion.</text>
</comment>
<dbReference type="Gramene" id="PHT91410">
    <property type="protein sequence ID" value="PHT91410"/>
    <property type="gene ID" value="T459_06523"/>
</dbReference>
<protein>
    <recommendedName>
        <fullName evidence="8">Peptidase M3A/M3B catalytic domain-containing protein</fullName>
    </recommendedName>
</protein>
<organism evidence="9 10">
    <name type="scientific">Capsicum annuum</name>
    <name type="common">Capsicum pepper</name>
    <dbReference type="NCBI Taxonomy" id="4072"/>
    <lineage>
        <taxon>Eukaryota</taxon>
        <taxon>Viridiplantae</taxon>
        <taxon>Streptophyta</taxon>
        <taxon>Embryophyta</taxon>
        <taxon>Tracheophyta</taxon>
        <taxon>Spermatophyta</taxon>
        <taxon>Magnoliopsida</taxon>
        <taxon>eudicotyledons</taxon>
        <taxon>Gunneridae</taxon>
        <taxon>Pentapetalae</taxon>
        <taxon>asterids</taxon>
        <taxon>lamiids</taxon>
        <taxon>Solanales</taxon>
        <taxon>Solanaceae</taxon>
        <taxon>Solanoideae</taxon>
        <taxon>Capsiceae</taxon>
        <taxon>Capsicum</taxon>
    </lineage>
</organism>
<keyword evidence="6 7" id="KW-0482">Metalloprotease</keyword>
<proteinExistence type="inferred from homology"/>
<dbReference type="Pfam" id="PF01432">
    <property type="entry name" value="Peptidase_M3"/>
    <property type="match status" value="2"/>
</dbReference>
<evidence type="ECO:0000256" key="7">
    <source>
        <dbReference type="RuleBase" id="RU003435"/>
    </source>
</evidence>
<dbReference type="InterPro" id="IPR045090">
    <property type="entry name" value="Pept_M3A_M3B"/>
</dbReference>
<evidence type="ECO:0000256" key="3">
    <source>
        <dbReference type="ARBA" id="ARBA00022723"/>
    </source>
</evidence>
<evidence type="ECO:0000256" key="4">
    <source>
        <dbReference type="ARBA" id="ARBA00022801"/>
    </source>
</evidence>
<keyword evidence="5 7" id="KW-0862">Zinc</keyword>
<feature type="domain" description="Peptidase M3A/M3B catalytic" evidence="8">
    <location>
        <begin position="123"/>
        <end position="225"/>
    </location>
</feature>
<comment type="similarity">
    <text evidence="1 7">Belongs to the peptidase M3 family.</text>
</comment>
<keyword evidence="2 7" id="KW-0645">Protease</keyword>
<dbReference type="InterPro" id="IPR024079">
    <property type="entry name" value="MetalloPept_cat_dom_sf"/>
</dbReference>
<dbReference type="Gene3D" id="3.40.390.10">
    <property type="entry name" value="Collagenase (Catalytic Domain)"/>
    <property type="match status" value="1"/>
</dbReference>
<feature type="domain" description="Peptidase M3A/M3B catalytic" evidence="8">
    <location>
        <begin position="232"/>
        <end position="292"/>
    </location>
</feature>
<dbReference type="Proteomes" id="UP000222542">
    <property type="component" value="Unassembled WGS sequence"/>
</dbReference>
<evidence type="ECO:0000313" key="9">
    <source>
        <dbReference type="EMBL" id="PHT91410.1"/>
    </source>
</evidence>
<keyword evidence="4 7" id="KW-0378">Hydrolase</keyword>
<evidence type="ECO:0000256" key="6">
    <source>
        <dbReference type="ARBA" id="ARBA00023049"/>
    </source>
</evidence>